<dbReference type="Proteomes" id="UP001266305">
    <property type="component" value="Unassembled WGS sequence"/>
</dbReference>
<reference evidence="2 3" key="1">
    <citation type="submission" date="2023-05" db="EMBL/GenBank/DDBJ databases">
        <title>B98-5 Cell Line De Novo Hybrid Assembly: An Optical Mapping Approach.</title>
        <authorList>
            <person name="Kananen K."/>
            <person name="Auerbach J.A."/>
            <person name="Kautto E."/>
            <person name="Blachly J.S."/>
        </authorList>
    </citation>
    <scope>NUCLEOTIDE SEQUENCE [LARGE SCALE GENOMIC DNA]</scope>
    <source>
        <strain evidence="2">B95-8</strain>
        <tissue evidence="2">Cell line</tissue>
    </source>
</reference>
<accession>A0ABQ9TGK7</accession>
<comment type="caution">
    <text evidence="2">The sequence shown here is derived from an EMBL/GenBank/DDBJ whole genome shotgun (WGS) entry which is preliminary data.</text>
</comment>
<feature type="region of interest" description="Disordered" evidence="1">
    <location>
        <begin position="86"/>
        <end position="115"/>
    </location>
</feature>
<dbReference type="EMBL" id="JASSZA010000023">
    <property type="protein sequence ID" value="KAK2083883.1"/>
    <property type="molecule type" value="Genomic_DNA"/>
</dbReference>
<sequence length="127" mass="13915">MRTCEMIKIAMKKNLLYLRGEKAVRYNSIISNKVAVATPVKKAAVIPGKMAADMSAKKIVALGKAAVICGKKEAALGKAARATTGYKGNTTQAKQAKNSKNAKKADSDEKDDKDRKMMWMRMNLHQK</sequence>
<keyword evidence="3" id="KW-1185">Reference proteome</keyword>
<organism evidence="2 3">
    <name type="scientific">Saguinus oedipus</name>
    <name type="common">Cotton-top tamarin</name>
    <name type="synonym">Oedipomidas oedipus</name>
    <dbReference type="NCBI Taxonomy" id="9490"/>
    <lineage>
        <taxon>Eukaryota</taxon>
        <taxon>Metazoa</taxon>
        <taxon>Chordata</taxon>
        <taxon>Craniata</taxon>
        <taxon>Vertebrata</taxon>
        <taxon>Euteleostomi</taxon>
        <taxon>Mammalia</taxon>
        <taxon>Eutheria</taxon>
        <taxon>Euarchontoglires</taxon>
        <taxon>Primates</taxon>
        <taxon>Haplorrhini</taxon>
        <taxon>Platyrrhini</taxon>
        <taxon>Cebidae</taxon>
        <taxon>Callitrichinae</taxon>
        <taxon>Saguinus</taxon>
    </lineage>
</organism>
<protein>
    <submittedName>
        <fullName evidence="2">Uncharacterized protein</fullName>
    </submittedName>
</protein>
<evidence type="ECO:0000256" key="1">
    <source>
        <dbReference type="SAM" id="MobiDB-lite"/>
    </source>
</evidence>
<proteinExistence type="predicted"/>
<evidence type="ECO:0000313" key="3">
    <source>
        <dbReference type="Proteomes" id="UP001266305"/>
    </source>
</evidence>
<gene>
    <name evidence="2" type="ORF">P7K49_039119</name>
</gene>
<evidence type="ECO:0000313" key="2">
    <source>
        <dbReference type="EMBL" id="KAK2083883.1"/>
    </source>
</evidence>
<feature type="compositionally biased region" description="Basic and acidic residues" evidence="1">
    <location>
        <begin position="103"/>
        <end position="115"/>
    </location>
</feature>
<name>A0ABQ9TGK7_SAGOE</name>